<keyword evidence="3" id="KW-1185">Reference proteome</keyword>
<organism evidence="2 3">
    <name type="scientific">Ceratodon purpureus</name>
    <name type="common">Fire moss</name>
    <name type="synonym">Dicranum purpureum</name>
    <dbReference type="NCBI Taxonomy" id="3225"/>
    <lineage>
        <taxon>Eukaryota</taxon>
        <taxon>Viridiplantae</taxon>
        <taxon>Streptophyta</taxon>
        <taxon>Embryophyta</taxon>
        <taxon>Bryophyta</taxon>
        <taxon>Bryophytina</taxon>
        <taxon>Bryopsida</taxon>
        <taxon>Dicranidae</taxon>
        <taxon>Pseudoditrichales</taxon>
        <taxon>Ditrichaceae</taxon>
        <taxon>Ceratodon</taxon>
    </lineage>
</organism>
<sequence>MAATTPLARSPELDLTQTPKPPPPDRVVTLHPALLHTTLPPNPTPRATATNARTPNPTPLLPSPILHLHRQLNSPPLPHTSSPISQSHNLTDPSLSLKCNLEQKETDASRDD</sequence>
<comment type="caution">
    <text evidence="2">The sequence shown here is derived from an EMBL/GenBank/DDBJ whole genome shotgun (WGS) entry which is preliminary data.</text>
</comment>
<feature type="compositionally biased region" description="Low complexity" evidence="1">
    <location>
        <begin position="29"/>
        <end position="55"/>
    </location>
</feature>
<gene>
    <name evidence="2" type="ORF">KC19_8G144800</name>
</gene>
<accession>A0A8T0H416</accession>
<dbReference type="EMBL" id="CM026429">
    <property type="protein sequence ID" value="KAG0564848.1"/>
    <property type="molecule type" value="Genomic_DNA"/>
</dbReference>
<dbReference type="AlphaFoldDB" id="A0A8T0H416"/>
<proteinExistence type="predicted"/>
<reference evidence="2" key="1">
    <citation type="submission" date="2020-06" db="EMBL/GenBank/DDBJ databases">
        <title>WGS assembly of Ceratodon purpureus strain R40.</title>
        <authorList>
            <person name="Carey S.B."/>
            <person name="Jenkins J."/>
            <person name="Shu S."/>
            <person name="Lovell J.T."/>
            <person name="Sreedasyam A."/>
            <person name="Maumus F."/>
            <person name="Tiley G.P."/>
            <person name="Fernandez-Pozo N."/>
            <person name="Barry K."/>
            <person name="Chen C."/>
            <person name="Wang M."/>
            <person name="Lipzen A."/>
            <person name="Daum C."/>
            <person name="Saski C.A."/>
            <person name="Payton A.C."/>
            <person name="Mcbreen J.C."/>
            <person name="Conrad R.E."/>
            <person name="Kollar L.M."/>
            <person name="Olsson S."/>
            <person name="Huttunen S."/>
            <person name="Landis J.B."/>
            <person name="Wickett N.J."/>
            <person name="Johnson M.G."/>
            <person name="Rensing S.A."/>
            <person name="Grimwood J."/>
            <person name="Schmutz J."/>
            <person name="Mcdaniel S.F."/>
        </authorList>
    </citation>
    <scope>NUCLEOTIDE SEQUENCE</scope>
    <source>
        <strain evidence="2">R40</strain>
    </source>
</reference>
<evidence type="ECO:0000313" key="2">
    <source>
        <dbReference type="EMBL" id="KAG0564848.1"/>
    </source>
</evidence>
<protein>
    <submittedName>
        <fullName evidence="2">Uncharacterized protein</fullName>
    </submittedName>
</protein>
<feature type="compositionally biased region" description="Polar residues" evidence="1">
    <location>
        <begin position="71"/>
        <end position="94"/>
    </location>
</feature>
<evidence type="ECO:0000256" key="1">
    <source>
        <dbReference type="SAM" id="MobiDB-lite"/>
    </source>
</evidence>
<feature type="compositionally biased region" description="Basic and acidic residues" evidence="1">
    <location>
        <begin position="101"/>
        <end position="112"/>
    </location>
</feature>
<evidence type="ECO:0000313" key="3">
    <source>
        <dbReference type="Proteomes" id="UP000822688"/>
    </source>
</evidence>
<feature type="region of interest" description="Disordered" evidence="1">
    <location>
        <begin position="1"/>
        <end position="112"/>
    </location>
</feature>
<dbReference type="Proteomes" id="UP000822688">
    <property type="component" value="Chromosome 8"/>
</dbReference>
<name>A0A8T0H416_CERPU</name>